<protein>
    <recommendedName>
        <fullName evidence="4">DUF4252 domain-containing protein</fullName>
    </recommendedName>
</protein>
<organism evidence="2 3">
    <name type="scientific">Williamwhitmania taraxaci</name>
    <dbReference type="NCBI Taxonomy" id="1640674"/>
    <lineage>
        <taxon>Bacteria</taxon>
        <taxon>Pseudomonadati</taxon>
        <taxon>Bacteroidota</taxon>
        <taxon>Bacteroidia</taxon>
        <taxon>Bacteroidales</taxon>
        <taxon>Williamwhitmaniaceae</taxon>
        <taxon>Williamwhitmania</taxon>
    </lineage>
</organism>
<reference evidence="2 3" key="1">
    <citation type="submission" date="2016-09" db="EMBL/GenBank/DDBJ databases">
        <authorList>
            <person name="Capua I."/>
            <person name="De Benedictis P."/>
            <person name="Joannis T."/>
            <person name="Lombin L.H."/>
            <person name="Cattoli G."/>
        </authorList>
    </citation>
    <scope>NUCLEOTIDE SEQUENCE [LARGE SCALE GENOMIC DNA]</scope>
    <source>
        <strain evidence="2 3">A7P-90m</strain>
    </source>
</reference>
<feature type="signal peptide" evidence="1">
    <location>
        <begin position="1"/>
        <end position="22"/>
    </location>
</feature>
<name>A0A1G6RXZ1_9BACT</name>
<dbReference type="EMBL" id="FMYP01000083">
    <property type="protein sequence ID" value="SDD09254.1"/>
    <property type="molecule type" value="Genomic_DNA"/>
</dbReference>
<dbReference type="AlphaFoldDB" id="A0A1G6RXZ1"/>
<evidence type="ECO:0000256" key="1">
    <source>
        <dbReference type="SAM" id="SignalP"/>
    </source>
</evidence>
<sequence>MKRFWIIAFPLVFLLAPQLGFAQCKNFAKKVCKSELAPYLHDGNYNAAILTEGEDAELFKTFYAGQEYRIAVCASSALPVVEFVLMDTQRNVLYNNKNNKYSVFYDFKAETTQMLIISVKVTSKTTAAADELVSGCVAIMFGLKMPK</sequence>
<accession>A0A1G6RXZ1</accession>
<dbReference type="OrthoDB" id="1119203at2"/>
<evidence type="ECO:0000313" key="3">
    <source>
        <dbReference type="Proteomes" id="UP000199452"/>
    </source>
</evidence>
<gene>
    <name evidence="2" type="ORF">SAMN05216323_10837</name>
</gene>
<keyword evidence="3" id="KW-1185">Reference proteome</keyword>
<keyword evidence="1" id="KW-0732">Signal</keyword>
<evidence type="ECO:0000313" key="2">
    <source>
        <dbReference type="EMBL" id="SDD09254.1"/>
    </source>
</evidence>
<dbReference type="Proteomes" id="UP000199452">
    <property type="component" value="Unassembled WGS sequence"/>
</dbReference>
<feature type="chain" id="PRO_5011500509" description="DUF4252 domain-containing protein" evidence="1">
    <location>
        <begin position="23"/>
        <end position="147"/>
    </location>
</feature>
<proteinExistence type="predicted"/>
<dbReference type="RefSeq" id="WP_092440617.1">
    <property type="nucleotide sequence ID" value="NZ_FMYP01000083.1"/>
</dbReference>
<evidence type="ECO:0008006" key="4">
    <source>
        <dbReference type="Google" id="ProtNLM"/>
    </source>
</evidence>
<dbReference type="STRING" id="1640674.SAMN05216323_10837"/>